<keyword evidence="6" id="KW-1185">Reference proteome</keyword>
<dbReference type="STRING" id="105785.A0A2J7PB92"/>
<feature type="compositionally biased region" description="Low complexity" evidence="2">
    <location>
        <begin position="338"/>
        <end position="359"/>
    </location>
</feature>
<evidence type="ECO:0000259" key="3">
    <source>
        <dbReference type="PROSITE" id="PS51029"/>
    </source>
</evidence>
<dbReference type="PANTHER" id="PTHR12243">
    <property type="entry name" value="MADF DOMAIN TRANSCRIPTION FACTOR"/>
    <property type="match status" value="1"/>
</dbReference>
<feature type="domain" description="MADF" evidence="3">
    <location>
        <begin position="8"/>
        <end position="113"/>
    </location>
</feature>
<dbReference type="InterPro" id="IPR039353">
    <property type="entry name" value="TF_Adf1"/>
</dbReference>
<gene>
    <name evidence="5" type="ORF">B7P43_G17873</name>
</gene>
<proteinExistence type="predicted"/>
<accession>A0A2J7PB92</accession>
<evidence type="ECO:0000313" key="6">
    <source>
        <dbReference type="Proteomes" id="UP000235965"/>
    </source>
</evidence>
<name>A0A2J7PB92_9NEOP</name>
<evidence type="ECO:0000259" key="4">
    <source>
        <dbReference type="PROSITE" id="PS51031"/>
    </source>
</evidence>
<dbReference type="PROSITE" id="PS51031">
    <property type="entry name" value="BESS"/>
    <property type="match status" value="1"/>
</dbReference>
<dbReference type="InterPro" id="IPR004210">
    <property type="entry name" value="BESS_motif"/>
</dbReference>
<sequence length="359" mass="41125">MEDIDAEVLITLVEARPVLWDKFLDSYKDRNATKDAWHEVCVELLPDFDTLDAKDKNAFGKEVLRRWTNLRDSFSKYKKKIKASKRSGSKVIKMKKYEYVYFDQLQFLSKLYDERETVDSMEQRKEQENEGEESVQMQVQASADVFDVSTPLVTKSTSIPKARKHKKVDEVELRILKALEGDKPCSKMAFLQSLMPHLQKFDNEEFLQFQMEVLKVIGNINEKKKTIYTHPPYFSQQLPTFPQPHFVHPSSATECQSQQYFNASNQHPFYREQVNMHGQTSSTYAQMPIPNQSQPSTIGKKQAPLLQEISSHSSGGSKQPSPVSRYFSEFTSPESEENSLSLTSAASSIADSIDFGTSN</sequence>
<protein>
    <recommendedName>
        <fullName evidence="7">MADF domain-containing protein</fullName>
    </recommendedName>
</protein>
<dbReference type="FunCoup" id="A0A2J7PB92">
    <property type="interactions" value="168"/>
</dbReference>
<evidence type="ECO:0000313" key="5">
    <source>
        <dbReference type="EMBL" id="PNF13604.1"/>
    </source>
</evidence>
<evidence type="ECO:0000256" key="1">
    <source>
        <dbReference type="PROSITE-ProRule" id="PRU00371"/>
    </source>
</evidence>
<dbReference type="OrthoDB" id="8038273at2759"/>
<dbReference type="GO" id="GO:0003677">
    <property type="term" value="F:DNA binding"/>
    <property type="evidence" value="ECO:0007669"/>
    <property type="project" value="InterPro"/>
</dbReference>
<feature type="compositionally biased region" description="Polar residues" evidence="2">
    <location>
        <begin position="283"/>
        <end position="299"/>
    </location>
</feature>
<evidence type="ECO:0000256" key="2">
    <source>
        <dbReference type="SAM" id="MobiDB-lite"/>
    </source>
</evidence>
<dbReference type="GO" id="GO:0005634">
    <property type="term" value="C:nucleus"/>
    <property type="evidence" value="ECO:0007669"/>
    <property type="project" value="UniProtKB-SubCell"/>
</dbReference>
<dbReference type="SMART" id="SM00595">
    <property type="entry name" value="MADF"/>
    <property type="match status" value="1"/>
</dbReference>
<dbReference type="InterPro" id="IPR006578">
    <property type="entry name" value="MADF-dom"/>
</dbReference>
<dbReference type="Pfam" id="PF10545">
    <property type="entry name" value="MADF_DNA_bdg"/>
    <property type="match status" value="1"/>
</dbReference>
<dbReference type="InParanoid" id="A0A2J7PB92"/>
<keyword evidence="1" id="KW-0539">Nucleus</keyword>
<dbReference type="Proteomes" id="UP000235965">
    <property type="component" value="Unassembled WGS sequence"/>
</dbReference>
<comment type="caution">
    <text evidence="5">The sequence shown here is derived from an EMBL/GenBank/DDBJ whole genome shotgun (WGS) entry which is preliminary data.</text>
</comment>
<evidence type="ECO:0008006" key="7">
    <source>
        <dbReference type="Google" id="ProtNLM"/>
    </source>
</evidence>
<feature type="domain" description="BESS" evidence="4">
    <location>
        <begin position="184"/>
        <end position="223"/>
    </location>
</feature>
<reference evidence="5 6" key="1">
    <citation type="submission" date="2017-12" db="EMBL/GenBank/DDBJ databases">
        <title>Hemimetabolous genomes reveal molecular basis of termite eusociality.</title>
        <authorList>
            <person name="Harrison M.C."/>
            <person name="Jongepier E."/>
            <person name="Robertson H.M."/>
            <person name="Arning N."/>
            <person name="Bitard-Feildel T."/>
            <person name="Chao H."/>
            <person name="Childers C.P."/>
            <person name="Dinh H."/>
            <person name="Doddapaneni H."/>
            <person name="Dugan S."/>
            <person name="Gowin J."/>
            <person name="Greiner C."/>
            <person name="Han Y."/>
            <person name="Hu H."/>
            <person name="Hughes D.S.T."/>
            <person name="Huylmans A.-K."/>
            <person name="Kemena C."/>
            <person name="Kremer L.P.M."/>
            <person name="Lee S.L."/>
            <person name="Lopez-Ezquerra A."/>
            <person name="Mallet L."/>
            <person name="Monroy-Kuhn J.M."/>
            <person name="Moser A."/>
            <person name="Murali S.C."/>
            <person name="Muzny D.M."/>
            <person name="Otani S."/>
            <person name="Piulachs M.-D."/>
            <person name="Poelchau M."/>
            <person name="Qu J."/>
            <person name="Schaub F."/>
            <person name="Wada-Katsumata A."/>
            <person name="Worley K.C."/>
            <person name="Xie Q."/>
            <person name="Ylla G."/>
            <person name="Poulsen M."/>
            <person name="Gibbs R.A."/>
            <person name="Schal C."/>
            <person name="Richards S."/>
            <person name="Belles X."/>
            <person name="Korb J."/>
            <person name="Bornberg-Bauer E."/>
        </authorList>
    </citation>
    <scope>NUCLEOTIDE SEQUENCE [LARGE SCALE GENOMIC DNA]</scope>
    <source>
        <tissue evidence="5">Whole body</tissue>
    </source>
</reference>
<dbReference type="AlphaFoldDB" id="A0A2J7PB92"/>
<dbReference type="PANTHER" id="PTHR12243:SF67">
    <property type="entry name" value="COREPRESSOR OF PANGOLIN, ISOFORM A-RELATED"/>
    <property type="match status" value="1"/>
</dbReference>
<dbReference type="EMBL" id="NEVH01027172">
    <property type="protein sequence ID" value="PNF13604.1"/>
    <property type="molecule type" value="Genomic_DNA"/>
</dbReference>
<comment type="subcellular location">
    <subcellularLocation>
        <location evidence="1">Nucleus</location>
    </subcellularLocation>
</comment>
<feature type="region of interest" description="Disordered" evidence="2">
    <location>
        <begin position="283"/>
        <end position="302"/>
    </location>
</feature>
<feature type="region of interest" description="Disordered" evidence="2">
    <location>
        <begin position="308"/>
        <end position="359"/>
    </location>
</feature>
<dbReference type="PROSITE" id="PS51029">
    <property type="entry name" value="MADF"/>
    <property type="match status" value="1"/>
</dbReference>
<organism evidence="5 6">
    <name type="scientific">Cryptotermes secundus</name>
    <dbReference type="NCBI Taxonomy" id="105785"/>
    <lineage>
        <taxon>Eukaryota</taxon>
        <taxon>Metazoa</taxon>
        <taxon>Ecdysozoa</taxon>
        <taxon>Arthropoda</taxon>
        <taxon>Hexapoda</taxon>
        <taxon>Insecta</taxon>
        <taxon>Pterygota</taxon>
        <taxon>Neoptera</taxon>
        <taxon>Polyneoptera</taxon>
        <taxon>Dictyoptera</taxon>
        <taxon>Blattodea</taxon>
        <taxon>Blattoidea</taxon>
        <taxon>Termitoidae</taxon>
        <taxon>Kalotermitidae</taxon>
        <taxon>Cryptotermitinae</taxon>
        <taxon>Cryptotermes</taxon>
    </lineage>
</organism>